<dbReference type="GeneID" id="92375380"/>
<keyword evidence="5 6" id="KW-0472">Membrane</keyword>
<feature type="transmembrane region" description="Helical" evidence="6">
    <location>
        <begin position="87"/>
        <end position="106"/>
    </location>
</feature>
<comment type="caution">
    <text evidence="7">The sequence shown here is derived from an EMBL/GenBank/DDBJ whole genome shotgun (WGS) entry which is preliminary data.</text>
</comment>
<dbReference type="AlphaFoldDB" id="A0A1G4ICW4"/>
<proteinExistence type="inferred from homology"/>
<dbReference type="EMBL" id="CZPT02001319">
    <property type="protein sequence ID" value="SCU69871.1"/>
    <property type="molecule type" value="Genomic_DNA"/>
</dbReference>
<dbReference type="SUPFAM" id="SSF103473">
    <property type="entry name" value="MFS general substrate transporter"/>
    <property type="match status" value="1"/>
</dbReference>
<dbReference type="Pfam" id="PF02487">
    <property type="entry name" value="CLN3"/>
    <property type="match status" value="1"/>
</dbReference>
<feature type="transmembrane region" description="Helical" evidence="6">
    <location>
        <begin position="21"/>
        <end position="45"/>
    </location>
</feature>
<evidence type="ECO:0000313" key="8">
    <source>
        <dbReference type="Proteomes" id="UP000195570"/>
    </source>
</evidence>
<dbReference type="Proteomes" id="UP000195570">
    <property type="component" value="Unassembled WGS sequence"/>
</dbReference>
<dbReference type="PANTHER" id="PTHR10981:SF7">
    <property type="entry name" value="BATTENIN"/>
    <property type="match status" value="1"/>
</dbReference>
<keyword evidence="8" id="KW-1185">Reference proteome</keyword>
<accession>A0A1G4ICW4</accession>
<dbReference type="PANTHER" id="PTHR10981">
    <property type="entry name" value="BATTENIN"/>
    <property type="match status" value="1"/>
</dbReference>
<name>A0A1G4ICW4_TRYEQ</name>
<feature type="transmembrane region" description="Helical" evidence="6">
    <location>
        <begin position="282"/>
        <end position="300"/>
    </location>
</feature>
<feature type="transmembrane region" description="Helical" evidence="6">
    <location>
        <begin position="179"/>
        <end position="196"/>
    </location>
</feature>
<dbReference type="GO" id="GO:0012505">
    <property type="term" value="C:endomembrane system"/>
    <property type="evidence" value="ECO:0007669"/>
    <property type="project" value="UniProtKB-SubCell"/>
</dbReference>
<comment type="subcellular location">
    <subcellularLocation>
        <location evidence="1">Endomembrane system</location>
        <topology evidence="1">Multi-pass membrane protein</topology>
    </subcellularLocation>
</comment>
<evidence type="ECO:0000256" key="5">
    <source>
        <dbReference type="ARBA" id="ARBA00023136"/>
    </source>
</evidence>
<keyword evidence="3 6" id="KW-0812">Transmembrane</keyword>
<evidence type="ECO:0000256" key="1">
    <source>
        <dbReference type="ARBA" id="ARBA00004127"/>
    </source>
</evidence>
<comment type="similarity">
    <text evidence="2 6">Belongs to the battenin family.</text>
</comment>
<protein>
    <submittedName>
        <fullName evidence="7">CLN3 protein, putative</fullName>
    </submittedName>
</protein>
<dbReference type="InterPro" id="IPR036259">
    <property type="entry name" value="MFS_trans_sf"/>
</dbReference>
<feature type="transmembrane region" description="Helical" evidence="6">
    <location>
        <begin position="486"/>
        <end position="509"/>
    </location>
</feature>
<feature type="transmembrane region" description="Helical" evidence="6">
    <location>
        <begin position="148"/>
        <end position="167"/>
    </location>
</feature>
<organism evidence="7 8">
    <name type="scientific">Trypanosoma equiperdum</name>
    <dbReference type="NCBI Taxonomy" id="5694"/>
    <lineage>
        <taxon>Eukaryota</taxon>
        <taxon>Discoba</taxon>
        <taxon>Euglenozoa</taxon>
        <taxon>Kinetoplastea</taxon>
        <taxon>Metakinetoplastina</taxon>
        <taxon>Trypanosomatida</taxon>
        <taxon>Trypanosomatidae</taxon>
        <taxon>Trypanosoma</taxon>
    </lineage>
</organism>
<dbReference type="PRINTS" id="PR01315">
    <property type="entry name" value="BATTENIN"/>
</dbReference>
<evidence type="ECO:0000256" key="4">
    <source>
        <dbReference type="ARBA" id="ARBA00022989"/>
    </source>
</evidence>
<keyword evidence="4 6" id="KW-1133">Transmembrane helix</keyword>
<evidence type="ECO:0000313" key="7">
    <source>
        <dbReference type="EMBL" id="SCU69871.1"/>
    </source>
</evidence>
<dbReference type="GO" id="GO:0005773">
    <property type="term" value="C:vacuole"/>
    <property type="evidence" value="ECO:0007669"/>
    <property type="project" value="UniProtKB-ARBA"/>
</dbReference>
<evidence type="ECO:0000256" key="2">
    <source>
        <dbReference type="ARBA" id="ARBA00007467"/>
    </source>
</evidence>
<dbReference type="GO" id="GO:0016020">
    <property type="term" value="C:membrane"/>
    <property type="evidence" value="ECO:0007669"/>
    <property type="project" value="UniProtKB-UniRule"/>
</dbReference>
<evidence type="ECO:0000256" key="3">
    <source>
        <dbReference type="ARBA" id="ARBA00022692"/>
    </source>
</evidence>
<feature type="transmembrane region" description="Helical" evidence="6">
    <location>
        <begin position="112"/>
        <end position="136"/>
    </location>
</feature>
<feature type="transmembrane region" description="Helical" evidence="6">
    <location>
        <begin position="320"/>
        <end position="339"/>
    </location>
</feature>
<feature type="transmembrane region" description="Helical" evidence="6">
    <location>
        <begin position="351"/>
        <end position="367"/>
    </location>
</feature>
<evidence type="ECO:0000256" key="6">
    <source>
        <dbReference type="RuleBase" id="RU361113"/>
    </source>
</evidence>
<dbReference type="RefSeq" id="XP_067080766.1">
    <property type="nucleotide sequence ID" value="XM_067224665.1"/>
</dbReference>
<gene>
    <name evidence="7" type="ORF">TEOVI_000144000</name>
</gene>
<feature type="transmembrane region" description="Helical" evidence="6">
    <location>
        <begin position="387"/>
        <end position="410"/>
    </location>
</feature>
<sequence>MTGGELDVVNRIHREQRNRNAFCMWWIGMINNFHYCLVLSGSLSLAEGYGMRQYVALITWANVFFGIVARIINALVLSLLSFNIRVTVTYFMGLLAIFLVSFAYDIGGHNNVAAFVVLLIGVVFIGTASSYGESVFLGYMERLPSKQVGAWSSGTGLSGVAASLIYLGLAHAGFSNSSIFLMSTPFLAMYWAFYFFGLKLPVETREGGYKAMVNWKGTPWRSITPVPHNKMPECLKDMRQEQCLATEGYEDGMYSEQDGDDSHRSQTFNEYTWPILKSMHKFTLWNNFNLASVYIAEYAVQFMAPFCFPCKQLKESKSFWIKNAFVLTQFCYQFGVLISRSSLVCVRIRQVWILTVIQVINAVAWFVEAKVHFLEDPDDEKRQLTFTFILFAWMVFVGLLGGASYVNVFYNILEETKEAQNAEIAEFVAWRGRKRAPGLSSERVFNDTEFGEPLGSEEEEATIIRDCVAHITAEWKTKRDMAMNIGALYVTVGITLGSLLDLFFTVVVLRGGGCS</sequence>
<feature type="transmembrane region" description="Helical" evidence="6">
    <location>
        <begin position="57"/>
        <end position="80"/>
    </location>
</feature>
<dbReference type="VEuPathDB" id="TriTrypDB:TEOVI_000144000"/>
<reference evidence="7" key="1">
    <citation type="submission" date="2016-09" db="EMBL/GenBank/DDBJ databases">
        <authorList>
            <person name="Hebert L."/>
            <person name="Moumen B."/>
        </authorList>
    </citation>
    <scope>NUCLEOTIDE SEQUENCE [LARGE SCALE GENOMIC DNA]</scope>
    <source>
        <strain evidence="7">OVI</strain>
    </source>
</reference>
<dbReference type="InterPro" id="IPR003492">
    <property type="entry name" value="Battenin_disease_Cln3"/>
</dbReference>